<reference evidence="2 3" key="1">
    <citation type="submission" date="2015-09" db="EMBL/GenBank/DDBJ databases">
        <authorList>
            <consortium name="Swine Surveillance"/>
        </authorList>
    </citation>
    <scope>NUCLEOTIDE SEQUENCE [LARGE SCALE GENOMIC DNA]</scope>
    <source>
        <strain evidence="2 3">CECT 7648</strain>
    </source>
</reference>
<accession>A0A0P1GIQ3</accession>
<keyword evidence="1" id="KW-0812">Transmembrane</keyword>
<dbReference type="Proteomes" id="UP000054935">
    <property type="component" value="Unassembled WGS sequence"/>
</dbReference>
<keyword evidence="1" id="KW-0472">Membrane</keyword>
<dbReference type="STRING" id="441103.TRN7648_03625"/>
<evidence type="ECO:0000313" key="3">
    <source>
        <dbReference type="Proteomes" id="UP000054935"/>
    </source>
</evidence>
<dbReference type="AlphaFoldDB" id="A0A0P1GIQ3"/>
<name>A0A0P1GIQ3_9RHOB</name>
<evidence type="ECO:0000313" key="2">
    <source>
        <dbReference type="EMBL" id="CUH81762.1"/>
    </source>
</evidence>
<gene>
    <name evidence="2" type="ORF">TRN7648_03625</name>
</gene>
<dbReference type="EMBL" id="CYSE01000009">
    <property type="protein sequence ID" value="CUH81762.1"/>
    <property type="molecule type" value="Genomic_DNA"/>
</dbReference>
<proteinExistence type="predicted"/>
<evidence type="ECO:0000256" key="1">
    <source>
        <dbReference type="SAM" id="Phobius"/>
    </source>
</evidence>
<dbReference type="GeneID" id="72440442"/>
<keyword evidence="1" id="KW-1133">Transmembrane helix</keyword>
<feature type="transmembrane region" description="Helical" evidence="1">
    <location>
        <begin position="36"/>
        <end position="55"/>
    </location>
</feature>
<keyword evidence="3" id="KW-1185">Reference proteome</keyword>
<evidence type="ECO:0008006" key="4">
    <source>
        <dbReference type="Google" id="ProtNLM"/>
    </source>
</evidence>
<dbReference type="RefSeq" id="WP_058249025.1">
    <property type="nucleotide sequence ID" value="NZ_CYSE01000009.1"/>
</dbReference>
<protein>
    <recommendedName>
        <fullName evidence="4">PEP-CTERM protein-sorting domain-containing protein</fullName>
    </recommendedName>
</protein>
<organism evidence="2 3">
    <name type="scientific">Tropicibacter naphthalenivorans</name>
    <dbReference type="NCBI Taxonomy" id="441103"/>
    <lineage>
        <taxon>Bacteria</taxon>
        <taxon>Pseudomonadati</taxon>
        <taxon>Pseudomonadota</taxon>
        <taxon>Alphaproteobacteria</taxon>
        <taxon>Rhodobacterales</taxon>
        <taxon>Roseobacteraceae</taxon>
        <taxon>Tropicibacter</taxon>
    </lineage>
</organism>
<dbReference type="OrthoDB" id="7876494at2"/>
<sequence length="64" mass="6973">MLVIAGIVAGAIWGGYLARRRKGNRLDILQYAASSAIAFGLLTYFISVVLLRILFKKGFETAPT</sequence>